<dbReference type="EC" id="5.4.99.13" evidence="9"/>
<feature type="binding site" evidence="9">
    <location>
        <position position="616"/>
    </location>
    <ligand>
        <name>substrate</name>
    </ligand>
</feature>
<feature type="binding site" evidence="9">
    <location>
        <position position="221"/>
    </location>
    <ligand>
        <name>Mg(2+)</name>
        <dbReference type="ChEBI" id="CHEBI:18420"/>
        <label>1</label>
        <note>catalytic</note>
    </ligand>
</feature>
<dbReference type="SUPFAM" id="SSF51703">
    <property type="entry name" value="Cobalamin (vitamin B12)-dependent enzymes"/>
    <property type="match status" value="1"/>
</dbReference>
<dbReference type="InterPro" id="IPR006158">
    <property type="entry name" value="Cobalamin-bd"/>
</dbReference>
<feature type="binding site" evidence="9">
    <location>
        <position position="245"/>
    </location>
    <ligand>
        <name>Mg(2+)</name>
        <dbReference type="ChEBI" id="CHEBI:18420"/>
        <label>2</label>
    </ligand>
</feature>
<evidence type="ECO:0000259" key="10">
    <source>
        <dbReference type="PROSITE" id="PS51332"/>
    </source>
</evidence>
<accession>A0A1H7LKD0</accession>
<dbReference type="Proteomes" id="UP000198984">
    <property type="component" value="Unassembled WGS sequence"/>
</dbReference>
<evidence type="ECO:0000256" key="5">
    <source>
        <dbReference type="ARBA" id="ARBA00023134"/>
    </source>
</evidence>
<feature type="binding site" evidence="9">
    <location>
        <position position="307"/>
    </location>
    <ligand>
        <name>Mg(2+)</name>
        <dbReference type="ChEBI" id="CHEBI:18420"/>
        <label>1</label>
        <note>catalytic</note>
    </ligand>
</feature>
<keyword evidence="6 9" id="KW-0143">Chaperone</keyword>
<evidence type="ECO:0000256" key="9">
    <source>
        <dbReference type="HAMAP-Rule" id="MF_02050"/>
    </source>
</evidence>
<dbReference type="AlphaFoldDB" id="A0A1H7LKD0"/>
<keyword evidence="9" id="KW-0460">Magnesium</keyword>
<keyword evidence="7 9" id="KW-0413">Isomerase</keyword>
<evidence type="ECO:0000256" key="1">
    <source>
        <dbReference type="ARBA" id="ARBA00001922"/>
    </source>
</evidence>
<dbReference type="PANTHER" id="PTHR43087">
    <property type="entry name" value="LYSINE/ARGININE/ORNITHINE TRANSPORT SYSTEM KINASE"/>
    <property type="match status" value="1"/>
</dbReference>
<gene>
    <name evidence="9" type="primary">icmF</name>
    <name evidence="11" type="ORF">SAMN04488505_1011277</name>
</gene>
<dbReference type="HAMAP" id="MF_02050">
    <property type="entry name" value="IcmF"/>
    <property type="match status" value="1"/>
</dbReference>
<feature type="binding site" evidence="9">
    <location>
        <position position="246"/>
    </location>
    <ligand>
        <name>Mg(2+)</name>
        <dbReference type="ChEBI" id="CHEBI:18420"/>
        <label>2</label>
    </ligand>
</feature>
<keyword evidence="12" id="KW-1185">Reference proteome</keyword>
<comment type="subunit">
    <text evidence="9">Homodimer.</text>
</comment>
<dbReference type="InterPro" id="IPR006099">
    <property type="entry name" value="MeMalonylCoA_mutase_a/b_cat"/>
</dbReference>
<dbReference type="EMBL" id="FOBB01000001">
    <property type="protein sequence ID" value="SEK99178.1"/>
    <property type="molecule type" value="Genomic_DNA"/>
</dbReference>
<feature type="binding site" evidence="9">
    <location>
        <position position="1009"/>
    </location>
    <ligand>
        <name>GTP</name>
        <dbReference type="ChEBI" id="CHEBI:37565"/>
    </ligand>
</feature>
<dbReference type="PROSITE" id="PS51332">
    <property type="entry name" value="B12_BINDING"/>
    <property type="match status" value="1"/>
</dbReference>
<evidence type="ECO:0000313" key="11">
    <source>
        <dbReference type="EMBL" id="SEK99178.1"/>
    </source>
</evidence>
<dbReference type="EC" id="3.6.5.-" evidence="9"/>
<comment type="caution">
    <text evidence="9">Lacks conserved residue(s) required for the propagation of feature annotation.</text>
</comment>
<comment type="cofactor">
    <cofactor evidence="1 9">
        <name>adenosylcob(III)alamin</name>
        <dbReference type="ChEBI" id="CHEBI:18408"/>
    </cofactor>
</comment>
<keyword evidence="9" id="KW-0511">Multifunctional enzyme</keyword>
<dbReference type="InterPro" id="IPR016176">
    <property type="entry name" value="Cbl-dep_enz_cat"/>
</dbReference>
<dbReference type="InterPro" id="IPR036724">
    <property type="entry name" value="Cobalamin-bd_sf"/>
</dbReference>
<organism evidence="11 12">
    <name type="scientific">Chitinophaga rupis</name>
    <dbReference type="NCBI Taxonomy" id="573321"/>
    <lineage>
        <taxon>Bacteria</taxon>
        <taxon>Pseudomonadati</taxon>
        <taxon>Bacteroidota</taxon>
        <taxon>Chitinophagia</taxon>
        <taxon>Chitinophagales</taxon>
        <taxon>Chitinophagaceae</taxon>
        <taxon>Chitinophaga</taxon>
    </lineage>
</organism>
<feature type="binding site" evidence="9">
    <location>
        <begin position="354"/>
        <end position="357"/>
    </location>
    <ligand>
        <name>GTP</name>
        <dbReference type="ChEBI" id="CHEBI:37565"/>
    </ligand>
</feature>
<feature type="binding site" evidence="9">
    <location>
        <position position="259"/>
    </location>
    <ligand>
        <name>Mg(2+)</name>
        <dbReference type="ChEBI" id="CHEBI:18420"/>
        <label>2</label>
    </ligand>
</feature>
<dbReference type="InterPro" id="IPR027417">
    <property type="entry name" value="P-loop_NTPase"/>
</dbReference>
<evidence type="ECO:0000256" key="6">
    <source>
        <dbReference type="ARBA" id="ARBA00023186"/>
    </source>
</evidence>
<feature type="binding site" evidence="9">
    <location>
        <position position="808"/>
    </location>
    <ligand>
        <name>substrate</name>
    </ligand>
</feature>
<name>A0A1H7LKD0_9BACT</name>
<feature type="binding site" evidence="9">
    <location>
        <position position="892"/>
    </location>
    <ligand>
        <name>substrate</name>
    </ligand>
</feature>
<evidence type="ECO:0000256" key="3">
    <source>
        <dbReference type="ARBA" id="ARBA00022741"/>
    </source>
</evidence>
<dbReference type="SUPFAM" id="SSF52242">
    <property type="entry name" value="Cobalamin (vitamin B12)-binding domain"/>
    <property type="match status" value="1"/>
</dbReference>
<feature type="domain" description="B12-binding" evidence="10">
    <location>
        <begin position="30"/>
        <end position="168"/>
    </location>
</feature>
<feature type="binding site" evidence="9">
    <location>
        <position position="308"/>
    </location>
    <ligand>
        <name>Mg(2+)</name>
        <dbReference type="ChEBI" id="CHEBI:18420"/>
        <label>2</label>
    </ligand>
</feature>
<comment type="domain">
    <text evidence="9">Is composed of four functional domains: the N-terminal 5'-deoxyadenosylcobalamin binding region that is homologous to the small subunit of ICM (IcmB), a middle P-loop GTPase domain (MeaI) that likely acts as a chaperone for ICM, a structured linker region involved in dimer formation, and a C-terminal part that is homologous to the large substrate-binding subunit of ICM (IcmA).</text>
</comment>
<dbReference type="STRING" id="573321.SAMN04488505_1011277"/>
<comment type="similarity">
    <text evidence="9">Belongs to the IcmF family.</text>
</comment>
<feature type="binding site" evidence="9">
    <location>
        <position position="259"/>
    </location>
    <ligand>
        <name>Mg(2+)</name>
        <dbReference type="ChEBI" id="CHEBI:18420"/>
        <label>1</label>
        <note>catalytic</note>
    </ligand>
</feature>
<dbReference type="InterPro" id="IPR052040">
    <property type="entry name" value="GTPase/Isobutyryl-CoA_mutase"/>
</dbReference>
<keyword evidence="8 9" id="KW-0170">Cobalt</keyword>
<feature type="binding site" description="axial binding residue" evidence="9">
    <location>
        <position position="43"/>
    </location>
    <ligand>
        <name>adenosylcob(III)alamin</name>
        <dbReference type="ChEBI" id="CHEBI:18408"/>
    </ligand>
    <ligandPart>
        <name>Co</name>
        <dbReference type="ChEBI" id="CHEBI:27638"/>
    </ligandPart>
</feature>
<dbReference type="GO" id="GO:0047727">
    <property type="term" value="F:isobutyryl-CoA mutase activity"/>
    <property type="evidence" value="ECO:0007669"/>
    <property type="project" value="UniProtKB-UniRule"/>
</dbReference>
<dbReference type="Gene3D" id="3.40.50.280">
    <property type="entry name" value="Cobalamin-binding domain"/>
    <property type="match status" value="1"/>
</dbReference>
<feature type="binding site" evidence="9">
    <location>
        <position position="262"/>
    </location>
    <ligand>
        <name>GTP</name>
        <dbReference type="ChEBI" id="CHEBI:37565"/>
    </ligand>
</feature>
<evidence type="ECO:0000256" key="8">
    <source>
        <dbReference type="ARBA" id="ARBA00023285"/>
    </source>
</evidence>
<feature type="binding site" evidence="9">
    <location>
        <position position="307"/>
    </location>
    <ligand>
        <name>Mg(2+)</name>
        <dbReference type="ChEBI" id="CHEBI:18420"/>
        <label>2</label>
    </ligand>
</feature>
<feature type="binding site" evidence="9">
    <location>
        <position position="1128"/>
    </location>
    <ligand>
        <name>GTP</name>
        <dbReference type="ChEBI" id="CHEBI:37565"/>
    </ligand>
</feature>
<dbReference type="InterPro" id="IPR033669">
    <property type="entry name" value="IcmF"/>
</dbReference>
<protein>
    <recommendedName>
        <fullName evidence="9">Fused isobutyryl-CoA mutase</fullName>
    </recommendedName>
    <domain>
        <recommendedName>
            <fullName evidence="9">Isobutyryl-CoA mutase</fullName>
            <shortName evidence="9">ICM</shortName>
            <ecNumber evidence="9">5.4.99.13</ecNumber>
        </recommendedName>
    </domain>
    <domain>
        <recommendedName>
            <fullName evidence="9">P-loop GTPase</fullName>
            <ecNumber evidence="9">3.6.5.-</ecNumber>
        </recommendedName>
        <alternativeName>
            <fullName evidence="9">G-protein chaperone</fullName>
        </alternativeName>
    </domain>
</protein>
<reference evidence="11 12" key="1">
    <citation type="submission" date="2016-10" db="EMBL/GenBank/DDBJ databases">
        <authorList>
            <person name="de Groot N.N."/>
        </authorList>
    </citation>
    <scope>NUCLEOTIDE SEQUENCE [LARGE SCALE GENOMIC DNA]</scope>
    <source>
        <strain evidence="11 12">DSM 21039</strain>
    </source>
</reference>
<dbReference type="Gene3D" id="3.40.50.300">
    <property type="entry name" value="P-loop containing nucleotide triphosphate hydrolases"/>
    <property type="match status" value="1"/>
</dbReference>
<comment type="catalytic activity">
    <reaction evidence="9">
        <text>GTP + H2O = GDP + phosphate + H(+)</text>
        <dbReference type="Rhea" id="RHEA:19669"/>
        <dbReference type="ChEBI" id="CHEBI:15377"/>
        <dbReference type="ChEBI" id="CHEBI:15378"/>
        <dbReference type="ChEBI" id="CHEBI:37565"/>
        <dbReference type="ChEBI" id="CHEBI:43474"/>
        <dbReference type="ChEBI" id="CHEBI:58189"/>
    </reaction>
</comment>
<keyword evidence="4 9" id="KW-0378">Hydrolase</keyword>
<keyword evidence="5 9" id="KW-0342">GTP-binding</keyword>
<feature type="binding site" evidence="9">
    <location>
        <position position="764"/>
    </location>
    <ligand>
        <name>substrate</name>
    </ligand>
</feature>
<dbReference type="Pfam" id="PF03308">
    <property type="entry name" value="MeaB"/>
    <property type="match status" value="1"/>
</dbReference>
<dbReference type="GO" id="GO:0005525">
    <property type="term" value="F:GTP binding"/>
    <property type="evidence" value="ECO:0007669"/>
    <property type="project" value="UniProtKB-UniRule"/>
</dbReference>
<evidence type="ECO:0000256" key="4">
    <source>
        <dbReference type="ARBA" id="ARBA00022801"/>
    </source>
</evidence>
<dbReference type="SUPFAM" id="SSF52540">
    <property type="entry name" value="P-loop containing nucleoside triphosphate hydrolases"/>
    <property type="match status" value="1"/>
</dbReference>
<dbReference type="Pfam" id="PF02310">
    <property type="entry name" value="B12-binding"/>
    <property type="match status" value="1"/>
</dbReference>
<dbReference type="CDD" id="cd02071">
    <property type="entry name" value="MM_CoA_mut_B12_BD"/>
    <property type="match status" value="1"/>
</dbReference>
<comment type="cofactor">
    <cofactor evidence="9">
        <name>Mg(2+)</name>
        <dbReference type="ChEBI" id="CHEBI:18420"/>
    </cofactor>
</comment>
<keyword evidence="9" id="KW-0479">Metal-binding</keyword>
<dbReference type="GO" id="GO:0006637">
    <property type="term" value="P:acyl-CoA metabolic process"/>
    <property type="evidence" value="ECO:0007669"/>
    <property type="project" value="UniProtKB-UniRule"/>
</dbReference>
<sequence length="1129" mass="126621">MLPAAPIFVTCNVGFCQWKTDIMSYTPKHKVRIVTAAALFDGHDAAINIMRRIMQSKGAEVIHLGHNRSAAEIVDCAIQEDAQGIAVTSYQGGHVEFFKYMYDLLQEKHCGHIKIFGGGGGTILPVEIDELHAYGITRLYSPDDGRHMGLEGMIEDVIRQCDFLTVPVLNGQLQKLADKQYKIIAQAITIAENDQLPDWQPDQQKTKAVLGITGTGGAGKSSVTDELVRRFLNNFEDKTVAVISVDPSKKKTGGALLGDRIRMNSIHHPRAYMRSLATRESDKAVSEHIQEAVDICKQAGFDLIILETSGIGQSDTAITDHCDVSLYVMTPEYGAASQLEKINMLDYADAIAINKFDKAGALDALHDVRKQYKRNHGLWTAKDEDLPVVGTIASQFNDAGINQLFEKVIHIIESKNEVRFGEVTHERPRDTTTKSQIIPPARVRYLSEITEVIHDYGKWVNEQSAIASQLYQLQGVLAMQEVKAKDELNNIKAHLQQQLHPSCLQLIENWPKLQQQYTADHYEFQVRNKVIKLPLYTASLSQSRIPKISLPQYKDWGDLLRWQLTENLPGEFPYAAGVFPLKREGEDPTRMFAGEGGPERTNKRFHYVSLDQPAKRLSTAFDSVTLYGEDPAHRPDIYGKVGNSGVSIATVDDAKKLYSGFDLCDPKTSVSMTINGPAPILLAFFMNAAIDQQCEKYISENGLTEQVQQRIKAKFKAHPLPHYNGDLPKGNNGLGLQLLGISGDEVLDREVYEKIKAHALNTVRGTVQADILKEDQAQNTCIFSTEFALKLMGDVQDYFIKQQVRNFYSVSISGYHIAEAGANPITQLAFTLANGFTYVEYYLSRGMHIDDFAPNLSFFFSNGMDPEYAVIGRVARRIWAKAIRQKYKGNDRSQKLKYHIQTSGRSLHAQEIDFNDIRTTLQALYAIYDNCNSLHTNAYDEAITTPTEESVRRAMAIQLIINQELGTAKNENPIQGSFFIEELTDLVEEAVLLEFDRITERGGVLGAMERMYQRNKIQEESLYYESLKHDGQYPIVGVNTFLNKKGSPTIIPAEVIRSTTEEKEFQINTLQAFQARHADKSVNALKQLQQVAVNNGNLFAELMETVKHCSLGQITHALYEVGGQYRRNM</sequence>
<feature type="binding site" evidence="9">
    <location>
        <position position="897"/>
    </location>
    <ligand>
        <name>substrate</name>
    </ligand>
</feature>
<feature type="binding site" evidence="9">
    <location>
        <begin position="217"/>
        <end position="222"/>
    </location>
    <ligand>
        <name>GTP</name>
        <dbReference type="ChEBI" id="CHEBI:37565"/>
    </ligand>
</feature>
<dbReference type="Gene3D" id="3.20.20.240">
    <property type="entry name" value="Methylmalonyl-CoA mutase"/>
    <property type="match status" value="1"/>
</dbReference>
<comment type="catalytic activity">
    <reaction evidence="9">
        <text>2-methylpropanoyl-CoA = butanoyl-CoA</text>
        <dbReference type="Rhea" id="RHEA:13141"/>
        <dbReference type="ChEBI" id="CHEBI:57338"/>
        <dbReference type="ChEBI" id="CHEBI:57371"/>
        <dbReference type="EC" id="5.4.99.13"/>
    </reaction>
</comment>
<comment type="function">
    <text evidence="9">Catalyzes the reversible interconversion of isobutyryl-CoA and n-butyryl-CoA, using radical chemistry. Also exhibits GTPase activity, associated with its G-protein domain (MeaI) that functions as a chaperone that assists cofactor delivery and proper holo-enzyme assembly.</text>
</comment>
<feature type="binding site" evidence="9">
    <location>
        <position position="857"/>
    </location>
    <ligand>
        <name>substrate</name>
    </ligand>
</feature>
<evidence type="ECO:0000256" key="2">
    <source>
        <dbReference type="ARBA" id="ARBA00022628"/>
    </source>
</evidence>
<evidence type="ECO:0000313" key="12">
    <source>
        <dbReference type="Proteomes" id="UP000198984"/>
    </source>
</evidence>
<keyword evidence="3 9" id="KW-0547">Nucleotide-binding</keyword>
<evidence type="ECO:0000256" key="7">
    <source>
        <dbReference type="ARBA" id="ARBA00023235"/>
    </source>
</evidence>
<proteinExistence type="inferred from homology"/>
<dbReference type="GO" id="GO:0003924">
    <property type="term" value="F:GTPase activity"/>
    <property type="evidence" value="ECO:0007669"/>
    <property type="project" value="UniProtKB-UniRule"/>
</dbReference>
<dbReference type="Pfam" id="PF01642">
    <property type="entry name" value="MM_CoA_mutase"/>
    <property type="match status" value="2"/>
</dbReference>
<keyword evidence="2 9" id="KW-0846">Cobalamin</keyword>
<dbReference type="GO" id="GO:0000287">
    <property type="term" value="F:magnesium ion binding"/>
    <property type="evidence" value="ECO:0007669"/>
    <property type="project" value="UniProtKB-UniRule"/>
</dbReference>
<dbReference type="GO" id="GO:0031419">
    <property type="term" value="F:cobalamin binding"/>
    <property type="evidence" value="ECO:0007669"/>
    <property type="project" value="UniProtKB-UniRule"/>
</dbReference>
<dbReference type="PANTHER" id="PTHR43087:SF1">
    <property type="entry name" value="LAO_AO TRANSPORT SYSTEM ATPASE"/>
    <property type="match status" value="1"/>
</dbReference>
<dbReference type="GO" id="GO:0034784">
    <property type="term" value="F:pivalyl-CoA mutase activity"/>
    <property type="evidence" value="ECO:0007669"/>
    <property type="project" value="InterPro"/>
</dbReference>